<dbReference type="GO" id="GO:0005576">
    <property type="term" value="C:extracellular region"/>
    <property type="evidence" value="ECO:0007669"/>
    <property type="project" value="UniProtKB-SubCell"/>
</dbReference>
<feature type="disulfide bond" evidence="19">
    <location>
        <begin position="195"/>
        <end position="453"/>
    </location>
</feature>
<sequence>MQSVLAAGILAELASSSCDNLQTGYQCDTNISHHWGPQSPYFSVPSNISADIPSGCTITFANLLSRHGARFPTTSKTEDCQDLIEQIQNQTTSYSSEYAFIQNYTYDLGANQLTSFGQQEMINSGIKFYNRYSALAKKYTPFFRALGDSRVVQSARNFSQGFHGARGGSEETYSYPIEIISESAGSNSTLYAQLCTNYEDDADSDTNNDARNTWRNEWIKPVRTRVNDNLVGADLSKDQIIYLMDLCPFEAIATANGTISEFCDLFNETEWIYYDYYYSLDKWYEDLQGNPLGPTQGVRYGNELLARMTANRTYVTDAASYTSINRKLDDSQATFPLGSRHPLYADFTHDDDISSIFAALGLYNATADLSNATLETTSQTRGYSAAWTVPFGARAYFEKMVCSGEDEELVRAIVNDRVVPLQNCDADSLGRCTLSKFVASQAFVTTGGLWSECFN</sequence>
<dbReference type="AlphaFoldDB" id="A0A9W7VZ41"/>
<proteinExistence type="inferred from homology"/>
<keyword evidence="5" id="KW-0964">Secreted</keyword>
<evidence type="ECO:0000256" key="10">
    <source>
        <dbReference type="ARBA" id="ARBA00042300"/>
    </source>
</evidence>
<evidence type="ECO:0000256" key="8">
    <source>
        <dbReference type="ARBA" id="ARBA00023180"/>
    </source>
</evidence>
<evidence type="ECO:0000256" key="1">
    <source>
        <dbReference type="ARBA" id="ARBA00004613"/>
    </source>
</evidence>
<dbReference type="InterPro" id="IPR000560">
    <property type="entry name" value="His_Pase_clade-2"/>
</dbReference>
<evidence type="ECO:0000256" key="17">
    <source>
        <dbReference type="ARBA" id="ARBA00044262"/>
    </source>
</evidence>
<dbReference type="PANTHER" id="PTHR20963:SF24">
    <property type="entry name" value="3-PHYTASE B"/>
    <property type="match status" value="1"/>
</dbReference>
<dbReference type="GO" id="GO:0016158">
    <property type="term" value="F:inositol hexakisphosphate 3-phosphatase activity"/>
    <property type="evidence" value="ECO:0007669"/>
    <property type="project" value="UniProtKB-EC"/>
</dbReference>
<dbReference type="Proteomes" id="UP001138500">
    <property type="component" value="Unassembled WGS sequence"/>
</dbReference>
<reference evidence="20 21" key="1">
    <citation type="journal article" date="2018" name="IMA Fungus">
        <title>IMA Genome-F 10: Nine draft genome sequences of Claviceps purpurea s.lat., including C. arundinis, C. humidiphila, and C. cf. spartinae, pseudomolecules for the pitch canker pathogen Fusarium circinatum, draft genome of Davidsoniella eucalypti, Grosmannia galeiformis, Quambalaria eucalypti, and Teratosphaeria destructans.</title>
        <authorList>
            <person name="Wingfield B.D."/>
            <person name="Liu M."/>
            <person name="Nguyen H.D."/>
            <person name="Lane F.A."/>
            <person name="Morgan S.W."/>
            <person name="De Vos L."/>
            <person name="Wilken P.M."/>
            <person name="Duong T.A."/>
            <person name="Aylward J."/>
            <person name="Coetzee M.P."/>
            <person name="Dadej K."/>
            <person name="De Beer Z.W."/>
            <person name="Findlay W."/>
            <person name="Havenga M."/>
            <person name="Kolarik M."/>
            <person name="Menzies J.G."/>
            <person name="Naidoo K."/>
            <person name="Pochopski O."/>
            <person name="Shoukouhi P."/>
            <person name="Santana Q.C."/>
            <person name="Seifert K.A."/>
            <person name="Soal N."/>
            <person name="Steenkamp E.T."/>
            <person name="Tatham C.T."/>
            <person name="van der Nest M.A."/>
            <person name="Wingfield M.J."/>
        </authorList>
    </citation>
    <scope>NUCLEOTIDE SEQUENCE [LARGE SCALE GENOMIC DNA]</scope>
    <source>
        <strain evidence="20">CMW44962</strain>
    </source>
</reference>
<dbReference type="PROSITE" id="PS00616">
    <property type="entry name" value="HIS_ACID_PHOSPHAT_1"/>
    <property type="match status" value="1"/>
</dbReference>
<dbReference type="OrthoDB" id="6509975at2759"/>
<organism evidence="20 21">
    <name type="scientific">Teratosphaeria destructans</name>
    <dbReference type="NCBI Taxonomy" id="418781"/>
    <lineage>
        <taxon>Eukaryota</taxon>
        <taxon>Fungi</taxon>
        <taxon>Dikarya</taxon>
        <taxon>Ascomycota</taxon>
        <taxon>Pezizomycotina</taxon>
        <taxon>Dothideomycetes</taxon>
        <taxon>Dothideomycetidae</taxon>
        <taxon>Mycosphaerellales</taxon>
        <taxon>Teratosphaeriaceae</taxon>
        <taxon>Teratosphaeria</taxon>
    </lineage>
</organism>
<comment type="catalytic activity">
    <reaction evidence="12">
        <text>1D-myo-inositol 1,2-bisphosphate + H2O = 1D-myo-inositol 2-phosphate + phosphate</text>
        <dbReference type="Rhea" id="RHEA:77135"/>
        <dbReference type="ChEBI" id="CHEBI:15377"/>
        <dbReference type="ChEBI" id="CHEBI:43474"/>
        <dbReference type="ChEBI" id="CHEBI:84142"/>
        <dbReference type="ChEBI" id="CHEBI:195539"/>
    </reaction>
    <physiologicalReaction direction="left-to-right" evidence="12">
        <dbReference type="Rhea" id="RHEA:77136"/>
    </physiologicalReaction>
</comment>
<comment type="catalytic activity">
    <reaction evidence="15">
        <text>1D-myo-inositol hexakisphosphate + H2O = 1D-myo-inositol 1,2,4,5,6-pentakisphosphate + phosphate</text>
        <dbReference type="Rhea" id="RHEA:16989"/>
        <dbReference type="ChEBI" id="CHEBI:15377"/>
        <dbReference type="ChEBI" id="CHEBI:43474"/>
        <dbReference type="ChEBI" id="CHEBI:57798"/>
        <dbReference type="ChEBI" id="CHEBI:58130"/>
        <dbReference type="EC" id="3.1.3.8"/>
    </reaction>
    <physiologicalReaction direction="left-to-right" evidence="15">
        <dbReference type="Rhea" id="RHEA:16990"/>
    </physiologicalReaction>
</comment>
<name>A0A9W7VZ41_9PEZI</name>
<comment type="subcellular location">
    <subcellularLocation>
        <location evidence="1">Secreted</location>
    </subcellularLocation>
</comment>
<comment type="catalytic activity">
    <reaction evidence="11">
        <text>1D-myo-inositol 1,2,5,6-tetrakisphosphate + H2O = 1D-myo-inositol 1,2,6-trisphosphate + phosphate</text>
        <dbReference type="Rhea" id="RHEA:77119"/>
        <dbReference type="ChEBI" id="CHEBI:15377"/>
        <dbReference type="ChEBI" id="CHEBI:43474"/>
        <dbReference type="ChEBI" id="CHEBI:195535"/>
        <dbReference type="ChEBI" id="CHEBI:195537"/>
    </reaction>
    <physiologicalReaction direction="left-to-right" evidence="11">
        <dbReference type="Rhea" id="RHEA:77120"/>
    </physiologicalReaction>
</comment>
<evidence type="ECO:0000256" key="12">
    <source>
        <dbReference type="ARBA" id="ARBA00043675"/>
    </source>
</evidence>
<feature type="disulfide bond" evidence="19">
    <location>
        <begin position="424"/>
        <end position="432"/>
    </location>
</feature>
<evidence type="ECO:0000256" key="4">
    <source>
        <dbReference type="ARBA" id="ARBA00012632"/>
    </source>
</evidence>
<evidence type="ECO:0000256" key="9">
    <source>
        <dbReference type="ARBA" id="ARBA00041857"/>
    </source>
</evidence>
<dbReference type="GO" id="GO:0003993">
    <property type="term" value="F:acid phosphatase activity"/>
    <property type="evidence" value="ECO:0007669"/>
    <property type="project" value="TreeGrafter"/>
</dbReference>
<evidence type="ECO:0000256" key="14">
    <source>
        <dbReference type="ARBA" id="ARBA00043748"/>
    </source>
</evidence>
<feature type="disulfide bond" evidence="19">
    <location>
        <begin position="18"/>
        <end position="27"/>
    </location>
</feature>
<evidence type="ECO:0000256" key="13">
    <source>
        <dbReference type="ARBA" id="ARBA00043721"/>
    </source>
</evidence>
<gene>
    <name evidence="20" type="ORF">Tdes44962_MAKER05426</name>
</gene>
<dbReference type="EC" id="3.1.3.8" evidence="4"/>
<comment type="subunit">
    <text evidence="3">Monomer.</text>
</comment>
<evidence type="ECO:0000256" key="11">
    <source>
        <dbReference type="ARBA" id="ARBA00043670"/>
    </source>
</evidence>
<feature type="active site" description="Proton donor" evidence="18">
    <location>
        <position position="350"/>
    </location>
</feature>
<comment type="similarity">
    <text evidence="2">Belongs to the histidine acid phosphatase family.</text>
</comment>
<keyword evidence="8" id="KW-0325">Glycoprotein</keyword>
<dbReference type="CDD" id="cd07061">
    <property type="entry name" value="HP_HAP_like"/>
    <property type="match status" value="1"/>
</dbReference>
<keyword evidence="6" id="KW-0378">Hydrolase</keyword>
<comment type="caution">
    <text evidence="20">The sequence shown here is derived from an EMBL/GenBank/DDBJ whole genome shotgun (WGS) entry which is preliminary data.</text>
</comment>
<evidence type="ECO:0000256" key="3">
    <source>
        <dbReference type="ARBA" id="ARBA00011245"/>
    </source>
</evidence>
<dbReference type="Gene3D" id="3.40.50.1240">
    <property type="entry name" value="Phosphoglycerate mutase-like"/>
    <property type="match status" value="1"/>
</dbReference>
<dbReference type="Pfam" id="PF00328">
    <property type="entry name" value="His_Phos_2"/>
    <property type="match status" value="1"/>
</dbReference>
<evidence type="ECO:0000313" key="21">
    <source>
        <dbReference type="Proteomes" id="UP001138500"/>
    </source>
</evidence>
<evidence type="ECO:0000256" key="2">
    <source>
        <dbReference type="ARBA" id="ARBA00005375"/>
    </source>
</evidence>
<evidence type="ECO:0000256" key="15">
    <source>
        <dbReference type="ARBA" id="ARBA00043788"/>
    </source>
</evidence>
<dbReference type="PANTHER" id="PTHR20963">
    <property type="entry name" value="MULTIPLE INOSITOL POLYPHOSPHATE PHOSPHATASE-RELATED"/>
    <property type="match status" value="1"/>
</dbReference>
<feature type="active site" description="Nucleophile" evidence="18">
    <location>
        <position position="67"/>
    </location>
</feature>
<evidence type="ECO:0000256" key="19">
    <source>
        <dbReference type="PIRSR" id="PIRSR000894-2"/>
    </source>
</evidence>
<reference evidence="20 21" key="2">
    <citation type="journal article" date="2021" name="Curr. Genet.">
        <title>Genetic response to nitrogen starvation in the aggressive Eucalyptus foliar pathogen Teratosphaeria destructans.</title>
        <authorList>
            <person name="Havenga M."/>
            <person name="Wingfield B.D."/>
            <person name="Wingfield M.J."/>
            <person name="Dreyer L.L."/>
            <person name="Roets F."/>
            <person name="Aylward J."/>
        </authorList>
    </citation>
    <scope>NUCLEOTIDE SEQUENCE [LARGE SCALE GENOMIC DNA]</scope>
    <source>
        <strain evidence="20">CMW44962</strain>
    </source>
</reference>
<dbReference type="InterPro" id="IPR033379">
    <property type="entry name" value="Acid_Pase_AS"/>
</dbReference>
<comment type="catalytic activity">
    <reaction evidence="14">
        <text>1D-myo-inositol 1,2,4,5,6-pentakisphosphate + H2O = 1D-myo-inositol 1,2,5,6-tetrakisphosphate + phosphate</text>
        <dbReference type="Rhea" id="RHEA:77115"/>
        <dbReference type="ChEBI" id="CHEBI:15377"/>
        <dbReference type="ChEBI" id="CHEBI:43474"/>
        <dbReference type="ChEBI" id="CHEBI:57798"/>
        <dbReference type="ChEBI" id="CHEBI:195535"/>
    </reaction>
    <physiologicalReaction direction="left-to-right" evidence="14">
        <dbReference type="Rhea" id="RHEA:77116"/>
    </physiologicalReaction>
</comment>
<dbReference type="InterPro" id="IPR029033">
    <property type="entry name" value="His_PPase_superfam"/>
</dbReference>
<evidence type="ECO:0000256" key="16">
    <source>
        <dbReference type="ARBA" id="ARBA00044106"/>
    </source>
</evidence>
<feature type="disulfide bond" evidence="19">
    <location>
        <begin position="247"/>
        <end position="263"/>
    </location>
</feature>
<protein>
    <recommendedName>
        <fullName evidence="16">Phytase A</fullName>
        <ecNumber evidence="4">3.1.3.8</ecNumber>
    </recommendedName>
    <alternativeName>
        <fullName evidence="17">Histidine acid phosphatase phyA</fullName>
    </alternativeName>
    <alternativeName>
        <fullName evidence="10">Myo-inositol hexakisphosphate phosphohydrolase A</fullName>
    </alternativeName>
    <alternativeName>
        <fullName evidence="9">Myo-inositol-hexaphosphate 3-phosphohydrolase A</fullName>
    </alternativeName>
</protein>
<evidence type="ECO:0000256" key="18">
    <source>
        <dbReference type="PIRSR" id="PIRSR000894-1"/>
    </source>
</evidence>
<dbReference type="SUPFAM" id="SSF53254">
    <property type="entry name" value="Phosphoglycerate mutase-like"/>
    <property type="match status" value="1"/>
</dbReference>
<keyword evidence="21" id="KW-1185">Reference proteome</keyword>
<comment type="catalytic activity">
    <reaction evidence="13">
        <text>1D-myo-inositol 1,2,6-trisphosphate + H2O = 1D-myo-inositol 1,2-bisphosphate + phosphate</text>
        <dbReference type="Rhea" id="RHEA:77131"/>
        <dbReference type="ChEBI" id="CHEBI:15377"/>
        <dbReference type="ChEBI" id="CHEBI:43474"/>
        <dbReference type="ChEBI" id="CHEBI:195537"/>
        <dbReference type="ChEBI" id="CHEBI:195539"/>
    </reaction>
    <physiologicalReaction direction="left-to-right" evidence="13">
        <dbReference type="Rhea" id="RHEA:77132"/>
    </physiologicalReaction>
</comment>
<feature type="disulfide bond" evidence="19">
    <location>
        <begin position="56"/>
        <end position="402"/>
    </location>
</feature>
<evidence type="ECO:0000256" key="6">
    <source>
        <dbReference type="ARBA" id="ARBA00022801"/>
    </source>
</evidence>
<accession>A0A9W7VZ41</accession>
<evidence type="ECO:0000313" key="20">
    <source>
        <dbReference type="EMBL" id="KAH9818133.1"/>
    </source>
</evidence>
<dbReference type="EMBL" id="RIBY02002367">
    <property type="protein sequence ID" value="KAH9818133.1"/>
    <property type="molecule type" value="Genomic_DNA"/>
</dbReference>
<dbReference type="InterPro" id="IPR016274">
    <property type="entry name" value="Histidine_acid_Pase_euk"/>
</dbReference>
<evidence type="ECO:0000256" key="5">
    <source>
        <dbReference type="ARBA" id="ARBA00022525"/>
    </source>
</evidence>
<evidence type="ECO:0000256" key="7">
    <source>
        <dbReference type="ARBA" id="ARBA00023157"/>
    </source>
</evidence>
<dbReference type="PIRSF" id="PIRSF000894">
    <property type="entry name" value="Acid_phosphatase"/>
    <property type="match status" value="1"/>
</dbReference>
<keyword evidence="7 19" id="KW-1015">Disulfide bond</keyword>